<evidence type="ECO:0000256" key="5">
    <source>
        <dbReference type="ARBA" id="ARBA00023136"/>
    </source>
</evidence>
<keyword evidence="2 6" id="KW-0812">Transmembrane</keyword>
<keyword evidence="4 6" id="KW-1133">Transmembrane helix</keyword>
<dbReference type="GO" id="GO:0016020">
    <property type="term" value="C:membrane"/>
    <property type="evidence" value="ECO:0007669"/>
    <property type="project" value="UniProtKB-SubCell"/>
</dbReference>
<evidence type="ECO:0000313" key="7">
    <source>
        <dbReference type="EMBL" id="KAK1373596.1"/>
    </source>
</evidence>
<dbReference type="PANTHER" id="PTHR47974">
    <property type="entry name" value="OS07G0415500 PROTEIN"/>
    <property type="match status" value="1"/>
</dbReference>
<keyword evidence="8" id="KW-1185">Reference proteome</keyword>
<dbReference type="PANTHER" id="PTHR47974:SF19">
    <property type="entry name" value="RECEPTOR-LIKE SERINE_THREONINE-PROTEIN KINASE"/>
    <property type="match status" value="1"/>
</dbReference>
<evidence type="ECO:0000313" key="8">
    <source>
        <dbReference type="Proteomes" id="UP001237642"/>
    </source>
</evidence>
<comment type="subcellular location">
    <subcellularLocation>
        <location evidence="1">Membrane</location>
        <topology evidence="1">Single-pass membrane protein</topology>
    </subcellularLocation>
</comment>
<keyword evidence="3" id="KW-0732">Signal</keyword>
<gene>
    <name evidence="7" type="ORF">POM88_029789</name>
</gene>
<dbReference type="InterPro" id="IPR011009">
    <property type="entry name" value="Kinase-like_dom_sf"/>
</dbReference>
<dbReference type="AlphaFoldDB" id="A0AAD8HUT4"/>
<evidence type="ECO:0000256" key="1">
    <source>
        <dbReference type="ARBA" id="ARBA00004167"/>
    </source>
</evidence>
<organism evidence="7 8">
    <name type="scientific">Heracleum sosnowskyi</name>
    <dbReference type="NCBI Taxonomy" id="360622"/>
    <lineage>
        <taxon>Eukaryota</taxon>
        <taxon>Viridiplantae</taxon>
        <taxon>Streptophyta</taxon>
        <taxon>Embryophyta</taxon>
        <taxon>Tracheophyta</taxon>
        <taxon>Spermatophyta</taxon>
        <taxon>Magnoliopsida</taxon>
        <taxon>eudicotyledons</taxon>
        <taxon>Gunneridae</taxon>
        <taxon>Pentapetalae</taxon>
        <taxon>asterids</taxon>
        <taxon>campanulids</taxon>
        <taxon>Apiales</taxon>
        <taxon>Apiaceae</taxon>
        <taxon>Apioideae</taxon>
        <taxon>apioid superclade</taxon>
        <taxon>Tordylieae</taxon>
        <taxon>Tordyliinae</taxon>
        <taxon>Heracleum</taxon>
    </lineage>
</organism>
<sequence length="149" mass="17140">MIPEEERENREKDREYNKTRIWIVLGSTGGLITLLGMVTLFILQLRKRKVGRYNRAAGNLMLFKYKDIRRSTKYYSEHGKGGFCSVFKGTLPNSRAAAVKRLKNLKRGEKQFRAEDPSNQRTDFTRVQAILKQACGFSCGTVVDSLWNT</sequence>
<protein>
    <submittedName>
        <fullName evidence="7">Uncharacterized protein</fullName>
    </submittedName>
</protein>
<evidence type="ECO:0000256" key="6">
    <source>
        <dbReference type="SAM" id="Phobius"/>
    </source>
</evidence>
<dbReference type="EMBL" id="JAUIZM010000007">
    <property type="protein sequence ID" value="KAK1373596.1"/>
    <property type="molecule type" value="Genomic_DNA"/>
</dbReference>
<accession>A0AAD8HUT4</accession>
<dbReference type="Gene3D" id="3.30.200.20">
    <property type="entry name" value="Phosphorylase Kinase, domain 1"/>
    <property type="match status" value="1"/>
</dbReference>
<reference evidence="7" key="2">
    <citation type="submission" date="2023-05" db="EMBL/GenBank/DDBJ databases">
        <authorList>
            <person name="Schelkunov M.I."/>
        </authorList>
    </citation>
    <scope>NUCLEOTIDE SEQUENCE</scope>
    <source>
        <strain evidence="7">Hsosn_3</strain>
        <tissue evidence="7">Leaf</tissue>
    </source>
</reference>
<dbReference type="SUPFAM" id="SSF56112">
    <property type="entry name" value="Protein kinase-like (PK-like)"/>
    <property type="match status" value="1"/>
</dbReference>
<keyword evidence="5 6" id="KW-0472">Membrane</keyword>
<name>A0AAD8HUT4_9APIA</name>
<proteinExistence type="predicted"/>
<evidence type="ECO:0000256" key="2">
    <source>
        <dbReference type="ARBA" id="ARBA00022692"/>
    </source>
</evidence>
<comment type="caution">
    <text evidence="7">The sequence shown here is derived from an EMBL/GenBank/DDBJ whole genome shotgun (WGS) entry which is preliminary data.</text>
</comment>
<dbReference type="Proteomes" id="UP001237642">
    <property type="component" value="Unassembled WGS sequence"/>
</dbReference>
<reference evidence="7" key="1">
    <citation type="submission" date="2023-02" db="EMBL/GenBank/DDBJ databases">
        <title>Genome of toxic invasive species Heracleum sosnowskyi carries increased number of genes despite the absence of recent whole-genome duplications.</title>
        <authorList>
            <person name="Schelkunov M."/>
            <person name="Shtratnikova V."/>
            <person name="Makarenko M."/>
            <person name="Klepikova A."/>
            <person name="Omelchenko D."/>
            <person name="Novikova G."/>
            <person name="Obukhova E."/>
            <person name="Bogdanov V."/>
            <person name="Penin A."/>
            <person name="Logacheva M."/>
        </authorList>
    </citation>
    <scope>NUCLEOTIDE SEQUENCE</scope>
    <source>
        <strain evidence="7">Hsosn_3</strain>
        <tissue evidence="7">Leaf</tissue>
    </source>
</reference>
<evidence type="ECO:0000256" key="4">
    <source>
        <dbReference type="ARBA" id="ARBA00022989"/>
    </source>
</evidence>
<evidence type="ECO:0000256" key="3">
    <source>
        <dbReference type="ARBA" id="ARBA00022729"/>
    </source>
</evidence>
<feature type="transmembrane region" description="Helical" evidence="6">
    <location>
        <begin position="20"/>
        <end position="43"/>
    </location>
</feature>